<evidence type="ECO:0000313" key="2">
    <source>
        <dbReference type="EMBL" id="OFW56339.1"/>
    </source>
</evidence>
<comment type="caution">
    <text evidence="2">The sequence shown here is derived from an EMBL/GenBank/DDBJ whole genome shotgun (WGS) entry which is preliminary data.</text>
</comment>
<dbReference type="InterPro" id="IPR043519">
    <property type="entry name" value="NT_sf"/>
</dbReference>
<dbReference type="Proteomes" id="UP000177876">
    <property type="component" value="Unassembled WGS sequence"/>
</dbReference>
<proteinExistence type="predicted"/>
<accession>A0A1F2WHJ9</accession>
<organism evidence="2 3">
    <name type="scientific">Candidatus Solincola sediminis</name>
    <dbReference type="NCBI Taxonomy" id="1797199"/>
    <lineage>
        <taxon>Bacteria</taxon>
        <taxon>Bacillati</taxon>
        <taxon>Actinomycetota</taxon>
        <taxon>Candidatus Geothermincolia</taxon>
        <taxon>Candidatus Geothermincolales</taxon>
        <taxon>Candidatus Geothermincolaceae</taxon>
        <taxon>Candidatus Solincola</taxon>
    </lineage>
</organism>
<evidence type="ECO:0000259" key="1">
    <source>
        <dbReference type="Pfam" id="PF19502"/>
    </source>
</evidence>
<sequence length="185" mass="20607">MFKELLERIASFLDRKEIPYMVIGGQAVLVHGATRLTEDIDITLGMGVEAADQLLELITSIGLKPIPDDPVGFARSTSVLPAIEGVSGLRTDFIFSHSSYESEAIKRGTRIRIGNIAVNFASVEDLLIHKLIAGRPRDIEDARIILAKNPGYDREYMLKWLQEFDVALDTDFGSAFKELEKDINQ</sequence>
<evidence type="ECO:0000313" key="3">
    <source>
        <dbReference type="Proteomes" id="UP000177876"/>
    </source>
</evidence>
<dbReference type="Gene3D" id="3.30.460.40">
    <property type="match status" value="1"/>
</dbReference>
<name>A0A1F2WHJ9_9ACTN</name>
<dbReference type="SUPFAM" id="SSF81301">
    <property type="entry name" value="Nucleotidyltransferase"/>
    <property type="match status" value="1"/>
</dbReference>
<feature type="domain" description="DUF6036" evidence="1">
    <location>
        <begin position="4"/>
        <end position="142"/>
    </location>
</feature>
<dbReference type="Pfam" id="PF19502">
    <property type="entry name" value="DUF6036"/>
    <property type="match status" value="1"/>
</dbReference>
<dbReference type="InterPro" id="IPR045792">
    <property type="entry name" value="DUF6036"/>
</dbReference>
<dbReference type="EMBL" id="MELK01000047">
    <property type="protein sequence ID" value="OFW56339.1"/>
    <property type="molecule type" value="Genomic_DNA"/>
</dbReference>
<protein>
    <recommendedName>
        <fullName evidence="1">DUF6036 domain-containing protein</fullName>
    </recommendedName>
</protein>
<reference evidence="2 3" key="1">
    <citation type="journal article" date="2016" name="Nat. Commun.">
        <title>Thousands of microbial genomes shed light on interconnected biogeochemical processes in an aquifer system.</title>
        <authorList>
            <person name="Anantharaman K."/>
            <person name="Brown C.T."/>
            <person name="Hug L.A."/>
            <person name="Sharon I."/>
            <person name="Castelle C.J."/>
            <person name="Probst A.J."/>
            <person name="Thomas B.C."/>
            <person name="Singh A."/>
            <person name="Wilkins M.J."/>
            <person name="Karaoz U."/>
            <person name="Brodie E.L."/>
            <person name="Williams K.H."/>
            <person name="Hubbard S.S."/>
            <person name="Banfield J.F."/>
        </authorList>
    </citation>
    <scope>NUCLEOTIDE SEQUENCE [LARGE SCALE GENOMIC DNA]</scope>
</reference>
<dbReference type="STRING" id="1797197.A2Y75_03830"/>
<dbReference type="AlphaFoldDB" id="A0A1F2WHJ9"/>
<gene>
    <name evidence="2" type="ORF">A2Y75_03830</name>
</gene>